<dbReference type="PANTHER" id="PTHR43004">
    <property type="entry name" value="TRK SYSTEM POTASSIUM UPTAKE PROTEIN"/>
    <property type="match status" value="1"/>
</dbReference>
<comment type="caution">
    <text evidence="6">The sequence shown here is derived from an EMBL/GenBank/DDBJ whole genome shotgun (WGS) entry which is preliminary data.</text>
</comment>
<evidence type="ECO:0000256" key="4">
    <source>
        <dbReference type="ARBA" id="ARBA00023002"/>
    </source>
</evidence>
<dbReference type="InterPro" id="IPR002938">
    <property type="entry name" value="FAD-bd"/>
</dbReference>
<dbReference type="PRINTS" id="PR00420">
    <property type="entry name" value="RNGMNOXGNASE"/>
</dbReference>
<proteinExistence type="predicted"/>
<dbReference type="SUPFAM" id="SSF51905">
    <property type="entry name" value="FAD/NAD(P)-binding domain"/>
    <property type="match status" value="1"/>
</dbReference>
<evidence type="ECO:0000313" key="6">
    <source>
        <dbReference type="EMBL" id="KAJ4397584.1"/>
    </source>
</evidence>
<keyword evidence="7" id="KW-1185">Reference proteome</keyword>
<accession>A0A9W8Z2R3</accession>
<dbReference type="InterPro" id="IPR050641">
    <property type="entry name" value="RIFMO-like"/>
</dbReference>
<dbReference type="InterPro" id="IPR036188">
    <property type="entry name" value="FAD/NAD-bd_sf"/>
</dbReference>
<dbReference type="Proteomes" id="UP001140453">
    <property type="component" value="Unassembled WGS sequence"/>
</dbReference>
<dbReference type="GO" id="GO:0016709">
    <property type="term" value="F:oxidoreductase activity, acting on paired donors, with incorporation or reduction of molecular oxygen, NAD(P)H as one donor, and incorporation of one atom of oxygen"/>
    <property type="evidence" value="ECO:0007669"/>
    <property type="project" value="UniProtKB-ARBA"/>
</dbReference>
<evidence type="ECO:0000259" key="5">
    <source>
        <dbReference type="Pfam" id="PF01494"/>
    </source>
</evidence>
<sequence length="497" mass="54495">MNENVDLVVAGGGPTGLLSALLAQRLGLTVSVIDAKSGPLELGRADALNARTQQYLDVVGILDELLPLGLRCDTSSTYSKGAWTSRQDKWWKGIQHCLYKNFLMIGQPVIEQILTRHLLDESPNVVHYEETVSDISESEDGVVLTTDKGRTVHAKYAVGADGARSTIRNTLGISFTGTKPEMLWAVVDTFIKTDFPVSPEIVTFELDGQSRVSWIPRERGMARFYVLLPGGEVTLERAQESIKQHMAPHYVDFVETEWFSTFDVKERIASTFVTKEGSGRILLAGDAAHVHSVNGGQGLNTGIADAFALSWRVAAAIQNPAFTTDGALKLIRSYDTERRQVAQNVIDVAANLVRDTVHTAAQYVSTIEKNAGYITGMGVSYDGLGSELITESENGLWKAGKRCPELFLRRSGDEKTTRLYSMLDYGKHLILSIGGSGQHDYQGKLSGPAIHLRLLPPGSHSETPDDTVFISELVHPDDDFVVVVRPDMYIGEVCTRK</sequence>
<dbReference type="GO" id="GO:0071949">
    <property type="term" value="F:FAD binding"/>
    <property type="evidence" value="ECO:0007669"/>
    <property type="project" value="InterPro"/>
</dbReference>
<organism evidence="6 7">
    <name type="scientific">Gnomoniopsis smithogilvyi</name>
    <dbReference type="NCBI Taxonomy" id="1191159"/>
    <lineage>
        <taxon>Eukaryota</taxon>
        <taxon>Fungi</taxon>
        <taxon>Dikarya</taxon>
        <taxon>Ascomycota</taxon>
        <taxon>Pezizomycotina</taxon>
        <taxon>Sordariomycetes</taxon>
        <taxon>Sordariomycetidae</taxon>
        <taxon>Diaporthales</taxon>
        <taxon>Gnomoniaceae</taxon>
        <taxon>Gnomoniopsis</taxon>
    </lineage>
</organism>
<evidence type="ECO:0000256" key="2">
    <source>
        <dbReference type="ARBA" id="ARBA00022630"/>
    </source>
</evidence>
<evidence type="ECO:0000256" key="3">
    <source>
        <dbReference type="ARBA" id="ARBA00022827"/>
    </source>
</evidence>
<keyword evidence="3" id="KW-0274">FAD</keyword>
<name>A0A9W8Z2R3_9PEZI</name>
<protein>
    <recommendedName>
        <fullName evidence="5">FAD-binding domain-containing protein</fullName>
    </recommendedName>
</protein>
<dbReference type="EMBL" id="JAPEVB010000001">
    <property type="protein sequence ID" value="KAJ4397584.1"/>
    <property type="molecule type" value="Genomic_DNA"/>
</dbReference>
<evidence type="ECO:0000313" key="7">
    <source>
        <dbReference type="Proteomes" id="UP001140453"/>
    </source>
</evidence>
<keyword evidence="4" id="KW-0560">Oxidoreductase</keyword>
<feature type="domain" description="FAD-binding" evidence="5">
    <location>
        <begin position="5"/>
        <end position="348"/>
    </location>
</feature>
<dbReference type="Pfam" id="PF01494">
    <property type="entry name" value="FAD_binding_3"/>
    <property type="match status" value="1"/>
</dbReference>
<dbReference type="Gene3D" id="3.30.9.10">
    <property type="entry name" value="D-Amino Acid Oxidase, subunit A, domain 2"/>
    <property type="match status" value="1"/>
</dbReference>
<dbReference type="OrthoDB" id="1716816at2759"/>
<dbReference type="Gene3D" id="3.50.50.60">
    <property type="entry name" value="FAD/NAD(P)-binding domain"/>
    <property type="match status" value="1"/>
</dbReference>
<dbReference type="AlphaFoldDB" id="A0A9W8Z2R3"/>
<gene>
    <name evidence="6" type="ORF">N0V93_001816</name>
</gene>
<evidence type="ECO:0000256" key="1">
    <source>
        <dbReference type="ARBA" id="ARBA00001974"/>
    </source>
</evidence>
<dbReference type="SUPFAM" id="SSF54373">
    <property type="entry name" value="FAD-linked reductases, C-terminal domain"/>
    <property type="match status" value="1"/>
</dbReference>
<comment type="cofactor">
    <cofactor evidence="1">
        <name>FAD</name>
        <dbReference type="ChEBI" id="CHEBI:57692"/>
    </cofactor>
</comment>
<dbReference type="PANTHER" id="PTHR43004:SF19">
    <property type="entry name" value="BINDING MONOOXYGENASE, PUTATIVE (JCVI)-RELATED"/>
    <property type="match status" value="1"/>
</dbReference>
<keyword evidence="2" id="KW-0285">Flavoprotein</keyword>
<reference evidence="6" key="1">
    <citation type="submission" date="2022-10" db="EMBL/GenBank/DDBJ databases">
        <title>Tapping the CABI collections for fungal endophytes: first genome assemblies for Collariella, Neodidymelliopsis, Ascochyta clinopodiicola, Didymella pomorum, Didymosphaeria variabile, Neocosmospora piperis and Neocucurbitaria cava.</title>
        <authorList>
            <person name="Hill R."/>
        </authorList>
    </citation>
    <scope>NUCLEOTIDE SEQUENCE</scope>
    <source>
        <strain evidence="6">IMI 355082</strain>
    </source>
</reference>